<gene>
    <name evidence="2" type="ORF">184DA_242</name>
    <name evidence="1" type="ORF">184DA_9</name>
</gene>
<proteinExistence type="predicted"/>
<reference evidence="1" key="1">
    <citation type="submission" date="2023-11" db="EMBL/GenBank/DDBJ databases">
        <title>Characterization of a newly isolated phage infecting non-aureus staphylococci isolated from bovine mastitis.</title>
        <authorList>
            <person name="Wanecka A."/>
            <person name="Marynowska M."/>
            <person name="Wesolowski W."/>
            <person name="Bloch S."/>
            <person name="Nejman-Falenczyk B."/>
            <person name="Neumann J."/>
            <person name="Krol J."/>
            <person name="Florek M."/>
            <person name="Ulanicki K."/>
            <person name="Napierala A."/>
            <person name="Twardon J."/>
            <person name="Wolska B."/>
            <person name="Porebska J."/>
            <person name="Ziubrzycka A."/>
            <person name="Czeretowicz I."/>
            <person name="Benisz M."/>
        </authorList>
    </citation>
    <scope>NUCLEOTIDE SEQUENCE</scope>
</reference>
<organism evidence="1">
    <name type="scientific">Staphylococcus phage 184DA</name>
    <dbReference type="NCBI Taxonomy" id="3110532"/>
    <lineage>
        <taxon>Viruses</taxon>
        <taxon>Duplodnaviria</taxon>
        <taxon>Heunggongvirae</taxon>
        <taxon>Uroviricota</taxon>
        <taxon>Caudoviricetes</taxon>
    </lineage>
</organism>
<accession>A0AAU6MX26</accession>
<sequence length="59" mass="6693">MFYFMIFNNVVCNSSISDWSTMYNTPLILMLIASCSYTSIKRLTMPASSTVMNFALSCM</sequence>
<dbReference type="EMBL" id="OR885926">
    <property type="protein sequence ID" value="WVX90615.1"/>
    <property type="molecule type" value="Genomic_DNA"/>
</dbReference>
<evidence type="ECO:0000313" key="2">
    <source>
        <dbReference type="EMBL" id="WVX90846.1"/>
    </source>
</evidence>
<protein>
    <submittedName>
        <fullName evidence="1">Uncharacterized protein</fullName>
    </submittedName>
</protein>
<dbReference type="EMBL" id="OR885926">
    <property type="protein sequence ID" value="WVX90846.1"/>
    <property type="molecule type" value="Genomic_DNA"/>
</dbReference>
<name>A0AAU6MX26_9CAUD</name>
<evidence type="ECO:0000313" key="1">
    <source>
        <dbReference type="EMBL" id="WVX90615.1"/>
    </source>
</evidence>